<evidence type="ECO:0000313" key="9">
    <source>
        <dbReference type="Proteomes" id="UP000230184"/>
    </source>
</evidence>
<comment type="subcellular location">
    <subcellularLocation>
        <location evidence="1">Endomembrane system</location>
        <topology evidence="1">Multi-pass membrane protein</topology>
    </subcellularLocation>
    <subcellularLocation>
        <location evidence="2">Endoplasmic reticulum membrane</location>
    </subcellularLocation>
</comment>
<sequence>MTTVETTSKSWFSRLGDSFKNIFIGFLLIIGAIILLFWNEGRAVKTEQNLKEGFSVVVSVSPDKKDLKNEGKLIHFSGMTKSPNLLSDGEFGINVSALKMKRTVEVYQWKEKRSSRTTKKLGGGTETTTTYSYIKDWSDKIINSSIFKETESHQNPTSKPFLDKEWVAQGVTVGEYAISEDLLSALSGYQPFNIPEEMFNAKNSTESSQLQLAGDTIYYQTVNMASPEIGNTRLKYEFISPQDISLIYKQSGESLVSYQTKSGGKISMIQLGKSTAEEMFKSAQESNKTMTWILRFVGVLLLFIGFNMILGVLPVIGSVIPFIGDVIGAGVGLVSGLLTIIIASITIAVAWITYRPFIAVILFSVALAGFIMLKNNSKKLVK</sequence>
<dbReference type="EMBL" id="PEWY01000110">
    <property type="protein sequence ID" value="PIU36865.1"/>
    <property type="molecule type" value="Genomic_DNA"/>
</dbReference>
<evidence type="ECO:0000256" key="1">
    <source>
        <dbReference type="ARBA" id="ARBA00004127"/>
    </source>
</evidence>
<evidence type="ECO:0000313" key="8">
    <source>
        <dbReference type="EMBL" id="PIU36865.1"/>
    </source>
</evidence>
<name>A0A2M6YTQ8_9BACT</name>
<evidence type="ECO:0000256" key="6">
    <source>
        <dbReference type="ARBA" id="ARBA00023136"/>
    </source>
</evidence>
<evidence type="ECO:0000256" key="3">
    <source>
        <dbReference type="ARBA" id="ARBA00022692"/>
    </source>
</evidence>
<dbReference type="SUPFAM" id="SSF81665">
    <property type="entry name" value="Calcium ATPase, transmembrane domain M"/>
    <property type="match status" value="1"/>
</dbReference>
<keyword evidence="4" id="KW-0256">Endoplasmic reticulum</keyword>
<dbReference type="Proteomes" id="UP000230184">
    <property type="component" value="Unassembled WGS sequence"/>
</dbReference>
<feature type="transmembrane region" description="Helical" evidence="7">
    <location>
        <begin position="327"/>
        <end position="351"/>
    </location>
</feature>
<dbReference type="InterPro" id="IPR012430">
    <property type="entry name" value="TMEM43_fam"/>
</dbReference>
<feature type="transmembrane region" description="Helical" evidence="7">
    <location>
        <begin position="21"/>
        <end position="38"/>
    </location>
</feature>
<proteinExistence type="predicted"/>
<evidence type="ECO:0000256" key="2">
    <source>
        <dbReference type="ARBA" id="ARBA00004586"/>
    </source>
</evidence>
<gene>
    <name evidence="8" type="ORF">COT02_03795</name>
</gene>
<evidence type="ECO:0000256" key="4">
    <source>
        <dbReference type="ARBA" id="ARBA00022824"/>
    </source>
</evidence>
<feature type="transmembrane region" description="Helical" evidence="7">
    <location>
        <begin position="357"/>
        <end position="373"/>
    </location>
</feature>
<dbReference type="PANTHER" id="PTHR13416:SF2">
    <property type="entry name" value="TRANSMEMBRANE PROTEIN 43"/>
    <property type="match status" value="1"/>
</dbReference>
<dbReference type="InterPro" id="IPR023298">
    <property type="entry name" value="ATPase_P-typ_TM_dom_sf"/>
</dbReference>
<organism evidence="8 9">
    <name type="scientific">Candidatus Roizmanbacteria bacterium CG07_land_8_20_14_0_80_34_15</name>
    <dbReference type="NCBI Taxonomy" id="1974849"/>
    <lineage>
        <taxon>Bacteria</taxon>
        <taxon>Candidatus Roizmaniibacteriota</taxon>
    </lineage>
</organism>
<comment type="caution">
    <text evidence="8">The sequence shown here is derived from an EMBL/GenBank/DDBJ whole genome shotgun (WGS) entry which is preliminary data.</text>
</comment>
<dbReference type="Pfam" id="PF07787">
    <property type="entry name" value="TMEM43"/>
    <property type="match status" value="1"/>
</dbReference>
<protein>
    <submittedName>
        <fullName evidence="8">Uncharacterized protein</fullName>
    </submittedName>
</protein>
<reference evidence="9" key="1">
    <citation type="submission" date="2017-09" db="EMBL/GenBank/DDBJ databases">
        <title>Depth-based differentiation of microbial function through sediment-hosted aquifers and enrichment of novel symbionts in the deep terrestrial subsurface.</title>
        <authorList>
            <person name="Probst A.J."/>
            <person name="Ladd B."/>
            <person name="Jarett J.K."/>
            <person name="Geller-Mcgrath D.E."/>
            <person name="Sieber C.M.K."/>
            <person name="Emerson J.B."/>
            <person name="Anantharaman K."/>
            <person name="Thomas B.C."/>
            <person name="Malmstrom R."/>
            <person name="Stieglmeier M."/>
            <person name="Klingl A."/>
            <person name="Woyke T."/>
            <person name="Ryan C.M."/>
            <person name="Banfield J.F."/>
        </authorList>
    </citation>
    <scope>NUCLEOTIDE SEQUENCE [LARGE SCALE GENOMIC DNA]</scope>
</reference>
<feature type="transmembrane region" description="Helical" evidence="7">
    <location>
        <begin position="292"/>
        <end position="315"/>
    </location>
</feature>
<keyword evidence="6 7" id="KW-0472">Membrane</keyword>
<keyword evidence="5 7" id="KW-1133">Transmembrane helix</keyword>
<dbReference type="GO" id="GO:0071763">
    <property type="term" value="P:nuclear membrane organization"/>
    <property type="evidence" value="ECO:0007669"/>
    <property type="project" value="TreeGrafter"/>
</dbReference>
<accession>A0A2M6YTQ8</accession>
<dbReference type="AlphaFoldDB" id="A0A2M6YTQ8"/>
<dbReference type="GO" id="GO:0012505">
    <property type="term" value="C:endomembrane system"/>
    <property type="evidence" value="ECO:0007669"/>
    <property type="project" value="UniProtKB-SubCell"/>
</dbReference>
<evidence type="ECO:0000256" key="7">
    <source>
        <dbReference type="SAM" id="Phobius"/>
    </source>
</evidence>
<keyword evidence="3 7" id="KW-0812">Transmembrane</keyword>
<dbReference type="GO" id="GO:0006629">
    <property type="term" value="P:lipid metabolic process"/>
    <property type="evidence" value="ECO:0007669"/>
    <property type="project" value="TreeGrafter"/>
</dbReference>
<evidence type="ECO:0000256" key="5">
    <source>
        <dbReference type="ARBA" id="ARBA00022989"/>
    </source>
</evidence>
<dbReference type="PANTHER" id="PTHR13416">
    <property type="match status" value="1"/>
</dbReference>